<gene>
    <name evidence="1" type="ORF">QLQ22_22140</name>
</gene>
<name>A0ACD4RA30_9BACI</name>
<protein>
    <submittedName>
        <fullName evidence="1">AAA family ATPase</fullName>
    </submittedName>
</protein>
<proteinExistence type="predicted"/>
<accession>A0ACD4RA30</accession>
<evidence type="ECO:0000313" key="2">
    <source>
        <dbReference type="Proteomes" id="UP001226091"/>
    </source>
</evidence>
<reference evidence="2" key="1">
    <citation type="journal article" date="2025" name="Aquaculture">
        <title>Assessment of the bioflocculant production and safety properties of Metabacillus hrfriensis sp. nov. based on phenotypic and whole-genome sequencing analysis.</title>
        <authorList>
            <person name="Zhang R."/>
            <person name="Zhao Z."/>
            <person name="Luo L."/>
            <person name="Wang S."/>
            <person name="Guo K."/>
            <person name="Xu W."/>
        </authorList>
    </citation>
    <scope>NUCLEOTIDE SEQUENCE [LARGE SCALE GENOMIC DNA]</scope>
    <source>
        <strain evidence="2">CT-WN-B3</strain>
    </source>
</reference>
<keyword evidence="2" id="KW-1185">Reference proteome</keyword>
<dbReference type="Proteomes" id="UP001226091">
    <property type="component" value="Chromosome"/>
</dbReference>
<sequence length="246" mass="27825">MFLKLIKLNKEEIPSFETYPFSIPAISHLDELKIKSPVTFFAGENGSGKSTLMEAIAYQCGFNTAGGSHHLYETRSSQSDLGKYIKLAWMPKVKNGFFLRAESFYQFASYLEELNEEPLSGDVFGPYGGKSLHHQSHGESFLSLFLNRFGNGQKAVYLLDEPEAALSPSRQLTLLRIIHDLTKDGEAQFIIATHSPILLGFPGANILSFDSESIAEIDYTETDHYQITKYFLENRNLFLEELFKEE</sequence>
<evidence type="ECO:0000313" key="1">
    <source>
        <dbReference type="EMBL" id="WHZ57318.1"/>
    </source>
</evidence>
<dbReference type="EMBL" id="CP126116">
    <property type="protein sequence ID" value="WHZ57318.1"/>
    <property type="molecule type" value="Genomic_DNA"/>
</dbReference>
<organism evidence="1 2">
    <name type="scientific">Metabacillus hrfriensis</name>
    <dbReference type="NCBI Taxonomy" id="3048891"/>
    <lineage>
        <taxon>Bacteria</taxon>
        <taxon>Bacillati</taxon>
        <taxon>Bacillota</taxon>
        <taxon>Bacilli</taxon>
        <taxon>Bacillales</taxon>
        <taxon>Bacillaceae</taxon>
        <taxon>Metabacillus</taxon>
    </lineage>
</organism>